<dbReference type="SMART" id="SM00093">
    <property type="entry name" value="SERPIN"/>
    <property type="match status" value="1"/>
</dbReference>
<proteinExistence type="inferred from homology"/>
<dbReference type="InterPro" id="IPR042178">
    <property type="entry name" value="Serpin_sf_1"/>
</dbReference>
<protein>
    <recommendedName>
        <fullName evidence="3">Serpin domain-containing protein</fullName>
    </recommendedName>
</protein>
<dbReference type="Proteomes" id="UP001497525">
    <property type="component" value="Unassembled WGS sequence"/>
</dbReference>
<dbReference type="InterPro" id="IPR023795">
    <property type="entry name" value="Serpin_CS"/>
</dbReference>
<dbReference type="SUPFAM" id="SSF56574">
    <property type="entry name" value="Serpins"/>
    <property type="match status" value="1"/>
</dbReference>
<name>A0AAV2TY63_CALDB</name>
<dbReference type="PANTHER" id="PTHR11461">
    <property type="entry name" value="SERINE PROTEASE INHIBITOR, SERPIN"/>
    <property type="match status" value="1"/>
</dbReference>
<evidence type="ECO:0000313" key="5">
    <source>
        <dbReference type="Proteomes" id="UP001497525"/>
    </source>
</evidence>
<evidence type="ECO:0000256" key="2">
    <source>
        <dbReference type="RuleBase" id="RU000411"/>
    </source>
</evidence>
<accession>A0AAV2TY63</accession>
<dbReference type="GO" id="GO:0005615">
    <property type="term" value="C:extracellular space"/>
    <property type="evidence" value="ECO:0007669"/>
    <property type="project" value="InterPro"/>
</dbReference>
<evidence type="ECO:0000256" key="1">
    <source>
        <dbReference type="ARBA" id="ARBA00009500"/>
    </source>
</evidence>
<dbReference type="GO" id="GO:0004867">
    <property type="term" value="F:serine-type endopeptidase inhibitor activity"/>
    <property type="evidence" value="ECO:0007669"/>
    <property type="project" value="InterPro"/>
</dbReference>
<reference evidence="4" key="1">
    <citation type="submission" date="2024-06" db="EMBL/GenBank/DDBJ databases">
        <authorList>
            <person name="Liu X."/>
            <person name="Lenzi L."/>
            <person name="Haldenby T S."/>
            <person name="Uol C."/>
        </authorList>
    </citation>
    <scope>NUCLEOTIDE SEQUENCE</scope>
</reference>
<organism evidence="4 5">
    <name type="scientific">Calicophoron daubneyi</name>
    <name type="common">Rumen fluke</name>
    <name type="synonym">Paramphistomum daubneyi</name>
    <dbReference type="NCBI Taxonomy" id="300641"/>
    <lineage>
        <taxon>Eukaryota</taxon>
        <taxon>Metazoa</taxon>
        <taxon>Spiralia</taxon>
        <taxon>Lophotrochozoa</taxon>
        <taxon>Platyhelminthes</taxon>
        <taxon>Trematoda</taxon>
        <taxon>Digenea</taxon>
        <taxon>Plagiorchiida</taxon>
        <taxon>Pronocephalata</taxon>
        <taxon>Paramphistomoidea</taxon>
        <taxon>Paramphistomidae</taxon>
        <taxon>Calicophoron</taxon>
    </lineage>
</organism>
<dbReference type="Gene3D" id="2.30.39.10">
    <property type="entry name" value="Alpha-1-antitrypsin, domain 1"/>
    <property type="match status" value="1"/>
</dbReference>
<feature type="domain" description="Serpin" evidence="3">
    <location>
        <begin position="17"/>
        <end position="387"/>
    </location>
</feature>
<dbReference type="InterPro" id="IPR000215">
    <property type="entry name" value="Serpin_fam"/>
</dbReference>
<sequence>MDEERQYVRSPLSAFTTGLYAEFIKQQNESTLSNILVSPVSVWIAMSMMEAGCRGDTRKEMISALRMPAQFEDDKLHTIISNRLMKCFDCNHGVQISFAGRLFVLKYARIEKRFKTIVQRCYKSDVEEIANLESLIAKRNRINIWVLDNTHRKIKELVPAEMVNNDTSLMLINTVYFRGMWSRVFDRAETHDAEFHKLDGSTVKVKMMHTIGWYPFTRLSKLNAKALKIPFQQTEWEMLIALPNGVNGLPTLLSYLQKPGAIDSLLRSHFRESNIVLRLPRLRLGEESALDLKGTLRSLGISSLFEKDKADMTGMCGRRSLFLSEVVHRAILEVDEEGTRAAGYAAHSVLPAMKMKPPYRITVDHPFVLAIVHRNSTPVFIGHVVCPNSSAI</sequence>
<dbReference type="InterPro" id="IPR042185">
    <property type="entry name" value="Serpin_sf_2"/>
</dbReference>
<dbReference type="PANTHER" id="PTHR11461:SF211">
    <property type="entry name" value="GH10112P-RELATED"/>
    <property type="match status" value="1"/>
</dbReference>
<dbReference type="AlphaFoldDB" id="A0AAV2TY63"/>
<gene>
    <name evidence="4" type="ORF">CDAUBV1_LOCUS16529</name>
</gene>
<dbReference type="Pfam" id="PF00079">
    <property type="entry name" value="Serpin"/>
    <property type="match status" value="1"/>
</dbReference>
<comment type="similarity">
    <text evidence="1 2">Belongs to the serpin family.</text>
</comment>
<dbReference type="Gene3D" id="3.30.497.10">
    <property type="entry name" value="Antithrombin, subunit I, domain 2"/>
    <property type="match status" value="1"/>
</dbReference>
<dbReference type="InterPro" id="IPR036186">
    <property type="entry name" value="Serpin_sf"/>
</dbReference>
<dbReference type="InterPro" id="IPR023796">
    <property type="entry name" value="Serpin_dom"/>
</dbReference>
<comment type="caution">
    <text evidence="4">The sequence shown here is derived from an EMBL/GenBank/DDBJ whole genome shotgun (WGS) entry which is preliminary data.</text>
</comment>
<evidence type="ECO:0000259" key="3">
    <source>
        <dbReference type="SMART" id="SM00093"/>
    </source>
</evidence>
<dbReference type="PROSITE" id="PS00284">
    <property type="entry name" value="SERPIN"/>
    <property type="match status" value="1"/>
</dbReference>
<dbReference type="EMBL" id="CAXLJL010000823">
    <property type="protein sequence ID" value="CAL5141275.1"/>
    <property type="molecule type" value="Genomic_DNA"/>
</dbReference>
<evidence type="ECO:0000313" key="4">
    <source>
        <dbReference type="EMBL" id="CAL5141275.1"/>
    </source>
</evidence>